<keyword evidence="1" id="KW-0472">Membrane</keyword>
<evidence type="ECO:0000313" key="3">
    <source>
        <dbReference type="EMBL" id="BBA29628.1"/>
    </source>
</evidence>
<dbReference type="EMBL" id="AP018050">
    <property type="protein sequence ID" value="BBA29628.1"/>
    <property type="molecule type" value="Genomic_DNA"/>
</dbReference>
<keyword evidence="1" id="KW-1133">Transmembrane helix</keyword>
<evidence type="ECO:0000313" key="4">
    <source>
        <dbReference type="Proteomes" id="UP000267517"/>
    </source>
</evidence>
<evidence type="ECO:0000259" key="2">
    <source>
        <dbReference type="Pfam" id="PF26603"/>
    </source>
</evidence>
<reference evidence="3 4" key="1">
    <citation type="submission" date="2017-05" db="EMBL/GenBank/DDBJ databases">
        <title>whole genome sequence of Prevotella melaninogenica GAI 07411.</title>
        <authorList>
            <person name="Kondo Y."/>
            <person name="Hoshino T."/>
        </authorList>
    </citation>
    <scope>NUCLEOTIDE SEQUENCE [LARGE SCALE GENOMIC DNA]</scope>
    <source>
        <strain evidence="3 4">GAI 07411</strain>
    </source>
</reference>
<dbReference type="Proteomes" id="UP000267517">
    <property type="component" value="Chromosome II"/>
</dbReference>
<feature type="transmembrane region" description="Helical" evidence="1">
    <location>
        <begin position="128"/>
        <end position="146"/>
    </location>
</feature>
<dbReference type="Pfam" id="PF26603">
    <property type="entry name" value="DUF8188"/>
    <property type="match status" value="1"/>
</dbReference>
<sequence length="240" mass="28193">MIGSNKGNWGRYGLQAFGISVLGPLLFYLINPIIEHFKGNRDAVAYTKTYVSQWDSIRLVLPENLFDQTLQGEGVSHVKVIKYDKKQSQRIYASNKRYYIPQYKKNFELIWIIGVDEFVGHHNRRYDAAGIQNGLMFLGMILSVYVNRKQWKDKSYGTKEKPMPVFLHRIISGDNIEERNKLALWRDSLQPGGDFVDSYLPPKAVQRMRNTPDSVNYKFAEYYLRYLLPEDEFERLFEEE</sequence>
<evidence type="ECO:0000256" key="1">
    <source>
        <dbReference type="SAM" id="Phobius"/>
    </source>
</evidence>
<organism evidence="3 4">
    <name type="scientific">Prevotella melaninogenica</name>
    <dbReference type="NCBI Taxonomy" id="28132"/>
    <lineage>
        <taxon>Bacteria</taxon>
        <taxon>Pseudomonadati</taxon>
        <taxon>Bacteroidota</taxon>
        <taxon>Bacteroidia</taxon>
        <taxon>Bacteroidales</taxon>
        <taxon>Prevotellaceae</taxon>
        <taxon>Prevotella</taxon>
    </lineage>
</organism>
<dbReference type="AlphaFoldDB" id="A0A250KIV5"/>
<gene>
    <name evidence="3" type="ORF">PMEL_200143</name>
</gene>
<keyword evidence="1" id="KW-0812">Transmembrane</keyword>
<proteinExistence type="predicted"/>
<dbReference type="RefSeq" id="WP_120174790.1">
    <property type="nucleotide sequence ID" value="NZ_AP018050.1"/>
</dbReference>
<dbReference type="OrthoDB" id="1065806at2"/>
<protein>
    <recommendedName>
        <fullName evidence="2">DUF8188 domain-containing protein</fullName>
    </recommendedName>
</protein>
<accession>A0A250KIV5</accession>
<feature type="domain" description="DUF8188" evidence="2">
    <location>
        <begin position="42"/>
        <end position="237"/>
    </location>
</feature>
<name>A0A250KIV5_9BACT</name>
<feature type="transmembrane region" description="Helical" evidence="1">
    <location>
        <begin position="12"/>
        <end position="30"/>
    </location>
</feature>
<dbReference type="InterPro" id="IPR058501">
    <property type="entry name" value="DUF8188"/>
</dbReference>